<keyword evidence="5" id="KW-0067">ATP-binding</keyword>
<evidence type="ECO:0000256" key="2">
    <source>
        <dbReference type="ARBA" id="ARBA00022679"/>
    </source>
</evidence>
<reference evidence="7" key="1">
    <citation type="submission" date="2014-09" db="EMBL/GenBank/DDBJ databases">
        <authorList>
            <person name="Mudge J."/>
            <person name="Ramaraj T."/>
            <person name="Lindquist I.E."/>
            <person name="Bharti A.K."/>
            <person name="Sundararajan A."/>
            <person name="Cameron C.T."/>
            <person name="Woodward J.E."/>
            <person name="May G.D."/>
            <person name="Brubaker C."/>
            <person name="Broadhvest J."/>
            <person name="Wilkins T.A."/>
        </authorList>
    </citation>
    <scope>NUCLEOTIDE SEQUENCE</scope>
    <source>
        <strain evidence="7">cv. AKA8401</strain>
    </source>
</reference>
<keyword evidence="2" id="KW-0808">Transferase</keyword>
<keyword evidence="3" id="KW-0547">Nucleotide-binding</keyword>
<dbReference type="Gene3D" id="1.10.510.10">
    <property type="entry name" value="Transferase(Phosphotransferase) domain 1"/>
    <property type="match status" value="1"/>
</dbReference>
<dbReference type="SUPFAM" id="SSF56112">
    <property type="entry name" value="Protein kinase-like (PK-like)"/>
    <property type="match status" value="1"/>
</dbReference>
<dbReference type="EMBL" id="KN417457">
    <property type="protein sequence ID" value="KHG21062.1"/>
    <property type="molecule type" value="Genomic_DNA"/>
</dbReference>
<evidence type="ECO:0008006" key="8">
    <source>
        <dbReference type="Google" id="ProtNLM"/>
    </source>
</evidence>
<evidence type="ECO:0000256" key="3">
    <source>
        <dbReference type="ARBA" id="ARBA00022741"/>
    </source>
</evidence>
<evidence type="ECO:0000256" key="4">
    <source>
        <dbReference type="ARBA" id="ARBA00022777"/>
    </source>
</evidence>
<keyword evidence="7" id="KW-1185">Reference proteome</keyword>
<proteinExistence type="predicted"/>
<dbReference type="PANTHER" id="PTHR47983">
    <property type="entry name" value="PTO-INTERACTING PROTEIN 1-LIKE"/>
    <property type="match status" value="1"/>
</dbReference>
<protein>
    <recommendedName>
        <fullName evidence="8">Protein kinase domain-containing protein</fullName>
    </recommendedName>
</protein>
<gene>
    <name evidence="6" type="ORF">F383_28206</name>
</gene>
<evidence type="ECO:0000313" key="7">
    <source>
        <dbReference type="Proteomes" id="UP000032142"/>
    </source>
</evidence>
<dbReference type="InterPro" id="IPR011009">
    <property type="entry name" value="Kinase-like_dom_sf"/>
</dbReference>
<accession>A0A0B0P812</accession>
<dbReference type="InterPro" id="IPR052101">
    <property type="entry name" value="Plant_StressResp_Kinase"/>
</dbReference>
<evidence type="ECO:0000256" key="1">
    <source>
        <dbReference type="ARBA" id="ARBA00022553"/>
    </source>
</evidence>
<keyword evidence="1" id="KW-0597">Phosphoprotein</keyword>
<evidence type="ECO:0000256" key="5">
    <source>
        <dbReference type="ARBA" id="ARBA00022840"/>
    </source>
</evidence>
<dbReference type="AlphaFoldDB" id="A0A0B0P812"/>
<organism evidence="6 7">
    <name type="scientific">Gossypium arboreum</name>
    <name type="common">Tree cotton</name>
    <name type="synonym">Gossypium nanking</name>
    <dbReference type="NCBI Taxonomy" id="29729"/>
    <lineage>
        <taxon>Eukaryota</taxon>
        <taxon>Viridiplantae</taxon>
        <taxon>Streptophyta</taxon>
        <taxon>Embryophyta</taxon>
        <taxon>Tracheophyta</taxon>
        <taxon>Spermatophyta</taxon>
        <taxon>Magnoliopsida</taxon>
        <taxon>eudicotyledons</taxon>
        <taxon>Gunneridae</taxon>
        <taxon>Pentapetalae</taxon>
        <taxon>rosids</taxon>
        <taxon>malvids</taxon>
        <taxon>Malvales</taxon>
        <taxon>Malvaceae</taxon>
        <taxon>Malvoideae</taxon>
        <taxon>Gossypium</taxon>
    </lineage>
</organism>
<evidence type="ECO:0000313" key="6">
    <source>
        <dbReference type="EMBL" id="KHG21062.1"/>
    </source>
</evidence>
<dbReference type="GO" id="GO:0005524">
    <property type="term" value="F:ATP binding"/>
    <property type="evidence" value="ECO:0007669"/>
    <property type="project" value="UniProtKB-KW"/>
</dbReference>
<dbReference type="PANTHER" id="PTHR47983:SF3">
    <property type="entry name" value="OS05G0135800 PROTEIN"/>
    <property type="match status" value="1"/>
</dbReference>
<dbReference type="GO" id="GO:0016301">
    <property type="term" value="F:kinase activity"/>
    <property type="evidence" value="ECO:0007669"/>
    <property type="project" value="UniProtKB-KW"/>
</dbReference>
<dbReference type="Proteomes" id="UP000032142">
    <property type="component" value="Unassembled WGS sequence"/>
</dbReference>
<name>A0A0B0P812_GOSAR</name>
<sequence>MSDNFGTNSLIGESSYGRVYYRLKTGQASAIKEVRCQFLWYNFVQLLGYCIDGSSRILAYEFHLMAHCMIFSMVCVKMLHLLLQFYKVENWRKGVEGAQPCPGLTWAQREKITVVAAKGLEYSHEKADPRIIHCDGKSCNVLEFDDVANIADCIPNIAARLHLTYILGTVDKIRQFVDQRLGGECSQGCCEADFRPTMSTVVKALQPLLNA</sequence>
<keyword evidence="4" id="KW-0418">Kinase</keyword>